<proteinExistence type="predicted"/>
<dbReference type="InterPro" id="IPR022496">
    <property type="entry name" value="T6A_TsaB"/>
</dbReference>
<dbReference type="InterPro" id="IPR043129">
    <property type="entry name" value="ATPase_NBD"/>
</dbReference>
<dbReference type="NCBIfam" id="TIGR03725">
    <property type="entry name" value="T6A_YeaZ"/>
    <property type="match status" value="1"/>
</dbReference>
<name>A0A368DR34_9PROT</name>
<dbReference type="AlphaFoldDB" id="A0A368DR34"/>
<comment type="caution">
    <text evidence="2">The sequence shown here is derived from an EMBL/GenBank/DDBJ whole genome shotgun (WGS) entry which is preliminary data.</text>
</comment>
<protein>
    <submittedName>
        <fullName evidence="2">tRNA (Adenosine(37)-N6)-threonylcarbamoyltransferase complex dimerization subunit type 1 TsaB</fullName>
    </submittedName>
</protein>
<evidence type="ECO:0000259" key="1">
    <source>
        <dbReference type="Pfam" id="PF00814"/>
    </source>
</evidence>
<gene>
    <name evidence="2" type="primary">tsaB</name>
    <name evidence="2" type="ORF">DBW71_00890</name>
</gene>
<evidence type="ECO:0000313" key="3">
    <source>
        <dbReference type="Proteomes" id="UP000253570"/>
    </source>
</evidence>
<feature type="domain" description="Gcp-like" evidence="1">
    <location>
        <begin position="33"/>
        <end position="130"/>
    </location>
</feature>
<evidence type="ECO:0000313" key="2">
    <source>
        <dbReference type="EMBL" id="RCL74312.1"/>
    </source>
</evidence>
<dbReference type="GO" id="GO:0016740">
    <property type="term" value="F:transferase activity"/>
    <property type="evidence" value="ECO:0007669"/>
    <property type="project" value="UniProtKB-KW"/>
</dbReference>
<keyword evidence="2" id="KW-0808">Transferase</keyword>
<dbReference type="Pfam" id="PF00814">
    <property type="entry name" value="TsaD"/>
    <property type="match status" value="1"/>
</dbReference>
<dbReference type="InterPro" id="IPR000905">
    <property type="entry name" value="Gcp-like_dom"/>
</dbReference>
<organism evidence="2 3">
    <name type="scientific">PS1 clade bacterium</name>
    <dbReference type="NCBI Taxonomy" id="2175152"/>
    <lineage>
        <taxon>Bacteria</taxon>
        <taxon>Pseudomonadati</taxon>
        <taxon>Pseudomonadota</taxon>
        <taxon>Alphaproteobacteria</taxon>
        <taxon>PS1 clade</taxon>
    </lineage>
</organism>
<dbReference type="Gene3D" id="3.30.420.40">
    <property type="match status" value="1"/>
</dbReference>
<dbReference type="Proteomes" id="UP000253570">
    <property type="component" value="Unassembled WGS sequence"/>
</dbReference>
<sequence>MYSLLIDVVSNNSMILVWSQKNNKLVGKSIFSTEKNSSEVIISKIEALLNKYYIDYNQIEKIVAVIGPGNYTNIRVGISAAKGIGIALDIPTFGITQHELVAKTYKTNLSSNLGVLVHAKNEDFYFQKFNNGISLDEIKVVGFQDILNEVIEEKLCVIETGKDFLSLLLKNNKNFGNLKSNHIMSISSIGIIFKDLDKNTNKNLPKYIKDPNAEKYKKENIYI</sequence>
<dbReference type="SUPFAM" id="SSF53067">
    <property type="entry name" value="Actin-like ATPase domain"/>
    <property type="match status" value="1"/>
</dbReference>
<dbReference type="EMBL" id="QOQD01000002">
    <property type="protein sequence ID" value="RCL74312.1"/>
    <property type="molecule type" value="Genomic_DNA"/>
</dbReference>
<reference evidence="2 3" key="1">
    <citation type="journal article" date="2018" name="Microbiome">
        <title>Fine metagenomic profile of the Mediterranean stratified and mixed water columns revealed by assembly and recruitment.</title>
        <authorList>
            <person name="Haro-Moreno J.M."/>
            <person name="Lopez-Perez M."/>
            <person name="De La Torre J.R."/>
            <person name="Picazo A."/>
            <person name="Camacho A."/>
            <person name="Rodriguez-Valera F."/>
        </authorList>
    </citation>
    <scope>NUCLEOTIDE SEQUENCE [LARGE SCALE GENOMIC DNA]</scope>
    <source>
        <strain evidence="2">MED-G57</strain>
    </source>
</reference>
<dbReference type="GO" id="GO:0002949">
    <property type="term" value="P:tRNA threonylcarbamoyladenosine modification"/>
    <property type="evidence" value="ECO:0007669"/>
    <property type="project" value="InterPro"/>
</dbReference>
<accession>A0A368DR34</accession>